<keyword evidence="1" id="KW-0812">Transmembrane</keyword>
<gene>
    <name evidence="2" type="ORF">PVK06_020862</name>
</gene>
<keyword evidence="3" id="KW-1185">Reference proteome</keyword>
<evidence type="ECO:0000313" key="3">
    <source>
        <dbReference type="Proteomes" id="UP001358586"/>
    </source>
</evidence>
<keyword evidence="1" id="KW-0472">Membrane</keyword>
<organism evidence="2 3">
    <name type="scientific">Gossypium arboreum</name>
    <name type="common">Tree cotton</name>
    <name type="synonym">Gossypium nanking</name>
    <dbReference type="NCBI Taxonomy" id="29729"/>
    <lineage>
        <taxon>Eukaryota</taxon>
        <taxon>Viridiplantae</taxon>
        <taxon>Streptophyta</taxon>
        <taxon>Embryophyta</taxon>
        <taxon>Tracheophyta</taxon>
        <taxon>Spermatophyta</taxon>
        <taxon>Magnoliopsida</taxon>
        <taxon>eudicotyledons</taxon>
        <taxon>Gunneridae</taxon>
        <taxon>Pentapetalae</taxon>
        <taxon>rosids</taxon>
        <taxon>malvids</taxon>
        <taxon>Malvales</taxon>
        <taxon>Malvaceae</taxon>
        <taxon>Malvoideae</taxon>
        <taxon>Gossypium</taxon>
    </lineage>
</organism>
<reference evidence="2 3" key="1">
    <citation type="submission" date="2023-03" db="EMBL/GenBank/DDBJ databases">
        <title>WGS of Gossypium arboreum.</title>
        <authorList>
            <person name="Yu D."/>
        </authorList>
    </citation>
    <scope>NUCLEOTIDE SEQUENCE [LARGE SCALE GENOMIC DNA]</scope>
    <source>
        <tissue evidence="2">Leaf</tissue>
    </source>
</reference>
<sequence length="58" mass="6871">MTHQKKIGSRSSEIFRKRTLSRELIGLFLMRSSIGVGVLIGYLYLEFRKLLDMFHYSF</sequence>
<dbReference type="EMBL" id="JARKNE010000006">
    <property type="protein sequence ID" value="KAK5825968.1"/>
    <property type="molecule type" value="Genomic_DNA"/>
</dbReference>
<comment type="caution">
    <text evidence="2">The sequence shown here is derived from an EMBL/GenBank/DDBJ whole genome shotgun (WGS) entry which is preliminary data.</text>
</comment>
<proteinExistence type="predicted"/>
<feature type="transmembrane region" description="Helical" evidence="1">
    <location>
        <begin position="24"/>
        <end position="45"/>
    </location>
</feature>
<dbReference type="Proteomes" id="UP001358586">
    <property type="component" value="Chromosome 6"/>
</dbReference>
<evidence type="ECO:0000313" key="2">
    <source>
        <dbReference type="EMBL" id="KAK5825968.1"/>
    </source>
</evidence>
<protein>
    <submittedName>
        <fullName evidence="2">Uncharacterized protein</fullName>
    </submittedName>
</protein>
<accession>A0ABR0PNF1</accession>
<name>A0ABR0PNF1_GOSAR</name>
<keyword evidence="1" id="KW-1133">Transmembrane helix</keyword>
<evidence type="ECO:0000256" key="1">
    <source>
        <dbReference type="SAM" id="Phobius"/>
    </source>
</evidence>